<sequence length="196" mass="21967">MRGDLFASWQAAFVEVIRASSIGEPLREASQAADLKAWTASLTKAVVRSCESMQWKAAGLRHKLDLLPKAGEEYLSIDVMGFAPDSMNGRWPLPIAVFELENDRTDDRVAYSLWKVLCVKAQLRVVFAFRPDWDSGRSSVAAIGKDIIGSLSEQQLHDLRGDTAIIFGNRGEGEHFPDGFFKCYLLDRELRKFNKA</sequence>
<accession>A0A5C5UUL7</accession>
<name>A0A5C5UUL7_9BACT</name>
<evidence type="ECO:0000313" key="1">
    <source>
        <dbReference type="EMBL" id="TWT30124.1"/>
    </source>
</evidence>
<reference evidence="1 2" key="1">
    <citation type="submission" date="2019-02" db="EMBL/GenBank/DDBJ databases">
        <title>Deep-cultivation of Planctomycetes and their phenomic and genomic characterization uncovers novel biology.</title>
        <authorList>
            <person name="Wiegand S."/>
            <person name="Jogler M."/>
            <person name="Boedeker C."/>
            <person name="Pinto D."/>
            <person name="Vollmers J."/>
            <person name="Rivas-Marin E."/>
            <person name="Kohn T."/>
            <person name="Peeters S.H."/>
            <person name="Heuer A."/>
            <person name="Rast P."/>
            <person name="Oberbeckmann S."/>
            <person name="Bunk B."/>
            <person name="Jeske O."/>
            <person name="Meyerdierks A."/>
            <person name="Storesund J.E."/>
            <person name="Kallscheuer N."/>
            <person name="Luecker S."/>
            <person name="Lage O.M."/>
            <person name="Pohl T."/>
            <person name="Merkel B.J."/>
            <person name="Hornburger P."/>
            <person name="Mueller R.-W."/>
            <person name="Bruemmer F."/>
            <person name="Labrenz M."/>
            <person name="Spormann A.M."/>
            <person name="Op Den Camp H."/>
            <person name="Overmann J."/>
            <person name="Amann R."/>
            <person name="Jetten M.S.M."/>
            <person name="Mascher T."/>
            <person name="Medema M.H."/>
            <person name="Devos D.P."/>
            <person name="Kaster A.-K."/>
            <person name="Ovreas L."/>
            <person name="Rohde M."/>
            <person name="Galperin M.Y."/>
            <person name="Jogler C."/>
        </authorList>
    </citation>
    <scope>NUCLEOTIDE SEQUENCE [LARGE SCALE GENOMIC DNA]</scope>
    <source>
        <strain evidence="1 2">Enr8</strain>
    </source>
</reference>
<gene>
    <name evidence="1" type="ORF">Enr8_47830</name>
</gene>
<organism evidence="1 2">
    <name type="scientific">Blastopirellula retiformator</name>
    <dbReference type="NCBI Taxonomy" id="2527970"/>
    <lineage>
        <taxon>Bacteria</taxon>
        <taxon>Pseudomonadati</taxon>
        <taxon>Planctomycetota</taxon>
        <taxon>Planctomycetia</taxon>
        <taxon>Pirellulales</taxon>
        <taxon>Pirellulaceae</taxon>
        <taxon>Blastopirellula</taxon>
    </lineage>
</organism>
<protein>
    <submittedName>
        <fullName evidence="1">Uncharacterized protein</fullName>
    </submittedName>
</protein>
<keyword evidence="2" id="KW-1185">Reference proteome</keyword>
<comment type="caution">
    <text evidence="1">The sequence shown here is derived from an EMBL/GenBank/DDBJ whole genome shotgun (WGS) entry which is preliminary data.</text>
</comment>
<dbReference type="RefSeq" id="WP_146436435.1">
    <property type="nucleotide sequence ID" value="NZ_SJPF01000006.1"/>
</dbReference>
<dbReference type="Proteomes" id="UP000318878">
    <property type="component" value="Unassembled WGS sequence"/>
</dbReference>
<dbReference type="EMBL" id="SJPF01000006">
    <property type="protein sequence ID" value="TWT30124.1"/>
    <property type="molecule type" value="Genomic_DNA"/>
</dbReference>
<dbReference type="OrthoDB" id="9255574at2"/>
<evidence type="ECO:0000313" key="2">
    <source>
        <dbReference type="Proteomes" id="UP000318878"/>
    </source>
</evidence>
<proteinExistence type="predicted"/>
<dbReference type="AlphaFoldDB" id="A0A5C5UUL7"/>